<dbReference type="GO" id="GO:0009063">
    <property type="term" value="P:amino acid catabolic process"/>
    <property type="evidence" value="ECO:0007669"/>
    <property type="project" value="InterPro"/>
</dbReference>
<dbReference type="EMBL" id="NHRY01000067">
    <property type="protein sequence ID" value="PPQ35780.1"/>
    <property type="molecule type" value="Genomic_DNA"/>
</dbReference>
<gene>
    <name evidence="6" type="ORF">CCS01_06475</name>
</gene>
<dbReference type="Gene3D" id="3.30.390.10">
    <property type="entry name" value="Enolase-like, N-terminal domain"/>
    <property type="match status" value="1"/>
</dbReference>
<evidence type="ECO:0000313" key="7">
    <source>
        <dbReference type="Proteomes" id="UP000239724"/>
    </source>
</evidence>
<dbReference type="Pfam" id="PF02746">
    <property type="entry name" value="MR_MLE_N"/>
    <property type="match status" value="1"/>
</dbReference>
<dbReference type="AlphaFoldDB" id="A0A2S6NKU3"/>
<dbReference type="GO" id="GO:0000287">
    <property type="term" value="F:magnesium ion binding"/>
    <property type="evidence" value="ECO:0007669"/>
    <property type="project" value="TreeGrafter"/>
</dbReference>
<dbReference type="InterPro" id="IPR046945">
    <property type="entry name" value="RHMD-like"/>
</dbReference>
<proteinExistence type="predicted"/>
<keyword evidence="7" id="KW-1185">Reference proteome</keyword>
<dbReference type="SFLD" id="SFLDS00001">
    <property type="entry name" value="Enolase"/>
    <property type="match status" value="1"/>
</dbReference>
<dbReference type="OrthoDB" id="7511553at2"/>
<dbReference type="InterPro" id="IPR013342">
    <property type="entry name" value="Mandelate_racemase_C"/>
</dbReference>
<dbReference type="InterPro" id="IPR029065">
    <property type="entry name" value="Enolase_C-like"/>
</dbReference>
<dbReference type="GO" id="GO:0016052">
    <property type="term" value="P:carbohydrate catabolic process"/>
    <property type="evidence" value="ECO:0007669"/>
    <property type="project" value="TreeGrafter"/>
</dbReference>
<dbReference type="SFLD" id="SFLDG00179">
    <property type="entry name" value="mandelate_racemase"/>
    <property type="match status" value="1"/>
</dbReference>
<protein>
    <recommendedName>
        <fullName evidence="5">Mandelate racemase/muconate lactonizing enzyme C-terminal domain-containing protein</fullName>
    </recommendedName>
</protein>
<evidence type="ECO:0000256" key="2">
    <source>
        <dbReference type="ARBA" id="ARBA00022723"/>
    </source>
</evidence>
<dbReference type="SMART" id="SM00922">
    <property type="entry name" value="MR_MLE"/>
    <property type="match status" value="1"/>
</dbReference>
<dbReference type="PANTHER" id="PTHR13794:SF58">
    <property type="entry name" value="MITOCHONDRIAL ENOLASE SUPERFAMILY MEMBER 1"/>
    <property type="match status" value="1"/>
</dbReference>
<reference evidence="6 7" key="1">
    <citation type="journal article" date="2018" name="Arch. Microbiol.">
        <title>New insights into the metabolic potential of the phototrophic purple bacterium Rhodopila globiformis DSM 161(T) from its draft genome sequence and evidence for a vanadium-dependent nitrogenase.</title>
        <authorList>
            <person name="Imhoff J.F."/>
            <person name="Rahn T."/>
            <person name="Kunzel S."/>
            <person name="Neulinger S.C."/>
        </authorList>
    </citation>
    <scope>NUCLEOTIDE SEQUENCE [LARGE SCALE GENOMIC DNA]</scope>
    <source>
        <strain evidence="6 7">DSM 161</strain>
    </source>
</reference>
<dbReference type="GO" id="GO:0016836">
    <property type="term" value="F:hydro-lyase activity"/>
    <property type="evidence" value="ECO:0007669"/>
    <property type="project" value="TreeGrafter"/>
</dbReference>
<accession>A0A2S6NKU3</accession>
<evidence type="ECO:0000256" key="1">
    <source>
        <dbReference type="ARBA" id="ARBA00001946"/>
    </source>
</evidence>
<dbReference type="PROSITE" id="PS00908">
    <property type="entry name" value="MR_MLE_1"/>
    <property type="match status" value="1"/>
</dbReference>
<feature type="region of interest" description="Disordered" evidence="4">
    <location>
        <begin position="375"/>
        <end position="397"/>
    </location>
</feature>
<dbReference type="Gene3D" id="3.20.20.120">
    <property type="entry name" value="Enolase-like C-terminal domain"/>
    <property type="match status" value="1"/>
</dbReference>
<comment type="caution">
    <text evidence="6">The sequence shown here is derived from an EMBL/GenBank/DDBJ whole genome shotgun (WGS) entry which is preliminary data.</text>
</comment>
<evidence type="ECO:0000256" key="4">
    <source>
        <dbReference type="SAM" id="MobiDB-lite"/>
    </source>
</evidence>
<keyword evidence="2" id="KW-0479">Metal-binding</keyword>
<evidence type="ECO:0000313" key="6">
    <source>
        <dbReference type="EMBL" id="PPQ35780.1"/>
    </source>
</evidence>
<dbReference type="InterPro" id="IPR036849">
    <property type="entry name" value="Enolase-like_C_sf"/>
</dbReference>
<feature type="domain" description="Mandelate racemase/muconate lactonizing enzyme C-terminal" evidence="5">
    <location>
        <begin position="166"/>
        <end position="269"/>
    </location>
</feature>
<dbReference type="InterPro" id="IPR013341">
    <property type="entry name" value="Mandelate_racemase_N_dom"/>
</dbReference>
<comment type="cofactor">
    <cofactor evidence="1">
        <name>Mg(2+)</name>
        <dbReference type="ChEBI" id="CHEBI:18420"/>
    </cofactor>
</comment>
<dbReference type="PANTHER" id="PTHR13794">
    <property type="entry name" value="ENOLASE SUPERFAMILY, MANDELATE RACEMASE"/>
    <property type="match status" value="1"/>
</dbReference>
<dbReference type="InterPro" id="IPR018110">
    <property type="entry name" value="Mandel_Rmase/mucon_lact_enz_CS"/>
</dbReference>
<evidence type="ECO:0000256" key="3">
    <source>
        <dbReference type="ARBA" id="ARBA00022842"/>
    </source>
</evidence>
<dbReference type="InterPro" id="IPR029017">
    <property type="entry name" value="Enolase-like_N"/>
</dbReference>
<name>A0A2S6NKU3_RHOGL</name>
<sequence>MKITAVRLRRLRGTMPTSAPFWEERLVRPIDIYPEYRARQDFEGGEQRADGFVIETYFLQIETDDGVIGIAGPVPETVAFFIGRRLRPMLLGRDPIAHEMLWDQMHRLMVHGRQGDAMLAISAVDCALWDLKGRWLGQPVYRLLGGPTRPSIPAYASMVGFATQDSGLVRERALAFKEQGYTAQKWFFRHGPMSGPDGMRRNVALVRTLREALGEDDDIMLDCWQAMEPGYVIDLATRIAEFRPRWLEECCMPDRIDSYRRIKDKISIPLAGAEHEYTRWGFRRFIDAGALDILQPDIYWCGGLSETLKIAACATAHDLITIPHGHSTLAGIHFSVTQSPIHTPFQEYLVKWNDIHQHFLAHPVRPDRGEIHLPDRPGLGMDLDPDRIEAEEEAFPP</sequence>
<keyword evidence="3" id="KW-0460">Magnesium</keyword>
<evidence type="ECO:0000259" key="5">
    <source>
        <dbReference type="SMART" id="SM00922"/>
    </source>
</evidence>
<organism evidence="6 7">
    <name type="scientific">Rhodopila globiformis</name>
    <name type="common">Rhodopseudomonas globiformis</name>
    <dbReference type="NCBI Taxonomy" id="1071"/>
    <lineage>
        <taxon>Bacteria</taxon>
        <taxon>Pseudomonadati</taxon>
        <taxon>Pseudomonadota</taxon>
        <taxon>Alphaproteobacteria</taxon>
        <taxon>Acetobacterales</taxon>
        <taxon>Acetobacteraceae</taxon>
        <taxon>Rhodopila</taxon>
    </lineage>
</organism>
<dbReference type="RefSeq" id="WP_104518035.1">
    <property type="nucleotide sequence ID" value="NZ_NHRY01000067.1"/>
</dbReference>
<dbReference type="SUPFAM" id="SSF54826">
    <property type="entry name" value="Enolase N-terminal domain-like"/>
    <property type="match status" value="1"/>
</dbReference>
<dbReference type="Proteomes" id="UP000239724">
    <property type="component" value="Unassembled WGS sequence"/>
</dbReference>
<dbReference type="Pfam" id="PF13378">
    <property type="entry name" value="MR_MLE_C"/>
    <property type="match status" value="1"/>
</dbReference>
<dbReference type="SUPFAM" id="SSF51604">
    <property type="entry name" value="Enolase C-terminal domain-like"/>
    <property type="match status" value="1"/>
</dbReference>